<gene>
    <name evidence="1" type="ORF">PML95_00070</name>
</gene>
<dbReference type="AlphaFoldDB" id="A0AAF0BG66"/>
<dbReference type="Proteomes" id="UP001179600">
    <property type="component" value="Chromosome"/>
</dbReference>
<evidence type="ECO:0000313" key="1">
    <source>
        <dbReference type="EMBL" id="WCG22699.1"/>
    </source>
</evidence>
<organism evidence="1 2">
    <name type="scientific">Vagococcus lutrae</name>
    <dbReference type="NCBI Taxonomy" id="81947"/>
    <lineage>
        <taxon>Bacteria</taxon>
        <taxon>Bacillati</taxon>
        <taxon>Bacillota</taxon>
        <taxon>Bacilli</taxon>
        <taxon>Lactobacillales</taxon>
        <taxon>Enterococcaceae</taxon>
        <taxon>Vagococcus</taxon>
    </lineage>
</organism>
<evidence type="ECO:0000313" key="2">
    <source>
        <dbReference type="Proteomes" id="UP001179600"/>
    </source>
</evidence>
<sequence length="254" mass="30072">MYEKIQNECLSHEVKVVKEYDLSEWYEIARPQADVVLTKETLLVMPYESRCVKGSLVFQRDSLPVFVERTTGQLIHQMSKLQVDDYDTQRQLFSLLSGRRIKKQPFLHHQYGIWLPLTGPSQYASVWFNFDQVFSFLDLTKDESPYRLDICFNGQYHCHLNSSYRSFHQRLIYVRDVCDVFSTFFDYFIKRTSLHHLSFTAPLSDEWRHYIAQHGGSKQKPVVCQSLEEAMAFFLSGRSVSYIEALICVRWWMC</sequence>
<dbReference type="EMBL" id="CP116507">
    <property type="protein sequence ID" value="WCG22699.1"/>
    <property type="molecule type" value="Genomic_DNA"/>
</dbReference>
<name>A0AAF0BG66_9ENTE</name>
<accession>A0AAF0BG66</accession>
<proteinExistence type="predicted"/>
<dbReference type="RefSeq" id="WP_272163342.1">
    <property type="nucleotide sequence ID" value="NZ_CP116507.1"/>
</dbReference>
<protein>
    <submittedName>
        <fullName evidence="1">Uncharacterized protein</fullName>
    </submittedName>
</protein>
<reference evidence="1" key="1">
    <citation type="submission" date="2023-01" db="EMBL/GenBank/DDBJ databases">
        <title>Oxazolidinone resistance genes in florfenicol resistant enterococci from beef cattle and veal calves at slaughter.</title>
        <authorList>
            <person name="Biggel M."/>
        </authorList>
    </citation>
    <scope>NUCLEOTIDE SEQUENCE</scope>
    <source>
        <strain evidence="1">K204-1</strain>
    </source>
</reference>